<evidence type="ECO:0000313" key="1">
    <source>
        <dbReference type="EMBL" id="KAK9087235.1"/>
    </source>
</evidence>
<name>A0AAP0E5R1_9MAGN</name>
<proteinExistence type="predicted"/>
<dbReference type="EMBL" id="JBBNAF010000013">
    <property type="protein sequence ID" value="KAK9087235.1"/>
    <property type="molecule type" value="Genomic_DNA"/>
</dbReference>
<reference evidence="1 2" key="1">
    <citation type="submission" date="2024-01" db="EMBL/GenBank/DDBJ databases">
        <title>Genome assemblies of Stephania.</title>
        <authorList>
            <person name="Yang L."/>
        </authorList>
    </citation>
    <scope>NUCLEOTIDE SEQUENCE [LARGE SCALE GENOMIC DNA]</scope>
    <source>
        <strain evidence="1">YNDBR</strain>
        <tissue evidence="1">Leaf</tissue>
    </source>
</reference>
<sequence>MKECLTKVFGLGSVTSFYYLDETAAFVQFNKEELVSDFLALKETLEKAIDVILVVHPLARLLEGGKTRAAPYEVHKEICSSSPSRILFAK</sequence>
<evidence type="ECO:0000313" key="2">
    <source>
        <dbReference type="Proteomes" id="UP001420932"/>
    </source>
</evidence>
<comment type="caution">
    <text evidence="1">The sequence shown here is derived from an EMBL/GenBank/DDBJ whole genome shotgun (WGS) entry which is preliminary data.</text>
</comment>
<protein>
    <submittedName>
        <fullName evidence="1">Uncharacterized protein</fullName>
    </submittedName>
</protein>
<dbReference type="Proteomes" id="UP001420932">
    <property type="component" value="Unassembled WGS sequence"/>
</dbReference>
<gene>
    <name evidence="1" type="ORF">Syun_029629</name>
</gene>
<accession>A0AAP0E5R1</accession>
<organism evidence="1 2">
    <name type="scientific">Stephania yunnanensis</name>
    <dbReference type="NCBI Taxonomy" id="152371"/>
    <lineage>
        <taxon>Eukaryota</taxon>
        <taxon>Viridiplantae</taxon>
        <taxon>Streptophyta</taxon>
        <taxon>Embryophyta</taxon>
        <taxon>Tracheophyta</taxon>
        <taxon>Spermatophyta</taxon>
        <taxon>Magnoliopsida</taxon>
        <taxon>Ranunculales</taxon>
        <taxon>Menispermaceae</taxon>
        <taxon>Menispermoideae</taxon>
        <taxon>Cissampelideae</taxon>
        <taxon>Stephania</taxon>
    </lineage>
</organism>
<keyword evidence="2" id="KW-1185">Reference proteome</keyword>
<dbReference type="AlphaFoldDB" id="A0AAP0E5R1"/>